<reference evidence="1 2" key="1">
    <citation type="submission" date="2016-11" db="EMBL/GenBank/DDBJ databases">
        <title>Whole genomes of Flavobacteriaceae.</title>
        <authorList>
            <person name="Stine C."/>
            <person name="Li C."/>
            <person name="Tadesse D."/>
        </authorList>
    </citation>
    <scope>NUCLEOTIDE SEQUENCE [LARGE SCALE GENOMIC DNA]</scope>
    <source>
        <strain evidence="1 2">DSM 21068</strain>
    </source>
</reference>
<protein>
    <submittedName>
        <fullName evidence="1">Uncharacterized protein</fullName>
    </submittedName>
</protein>
<sequence>MSMKRLLKLLVCILICNSCSKNDIDNDFGFYFWRSKLDLNKNEQQTLVKSKVPNLYTRFFDIVKQNNQFLEVGVISIDYNFSVDKQIVPVIFITNETWIGIKPNEIKFLATQINNHINRIQSNHKLNLENEIQIDSDWTASTKDDYFRFLILLKKISKKNITCTLRLHQVKDRSQTGVPPVEKMYLMCYATFSPLEHQNKNSILDVKTMKSYLKQLDTYPVKLDVALPIYSWGIVTNHVGKRKLINALTAEELRQNKNFKTINYNTFEVLKDDFYHSQYLNKGFKIKIEEIPEEDLVESIKFINEKLDYKPILIYYHLDDRFTNNYKTLLQ</sequence>
<proteinExistence type="predicted"/>
<evidence type="ECO:0000313" key="1">
    <source>
        <dbReference type="EMBL" id="PQA96279.1"/>
    </source>
</evidence>
<keyword evidence="2" id="KW-1185">Reference proteome</keyword>
<accession>A0A2S7KGZ8</accession>
<gene>
    <name evidence="1" type="ORF">B0A70_03910</name>
</gene>
<name>A0A2S7KGZ8_9FLAO</name>
<dbReference type="EMBL" id="MUGO01000003">
    <property type="protein sequence ID" value="PQA96279.1"/>
    <property type="molecule type" value="Genomic_DNA"/>
</dbReference>
<dbReference type="Proteomes" id="UP000238314">
    <property type="component" value="Unassembled WGS sequence"/>
</dbReference>
<dbReference type="AlphaFoldDB" id="A0A2S7KGZ8"/>
<organism evidence="1 2">
    <name type="scientific">Chryseobacterium piscicola</name>
    <dbReference type="NCBI Taxonomy" id="551459"/>
    <lineage>
        <taxon>Bacteria</taxon>
        <taxon>Pseudomonadati</taxon>
        <taxon>Bacteroidota</taxon>
        <taxon>Flavobacteriia</taxon>
        <taxon>Flavobacteriales</taxon>
        <taxon>Weeksellaceae</taxon>
        <taxon>Chryseobacterium group</taxon>
        <taxon>Chryseobacterium</taxon>
    </lineage>
</organism>
<evidence type="ECO:0000313" key="2">
    <source>
        <dbReference type="Proteomes" id="UP000238314"/>
    </source>
</evidence>
<comment type="caution">
    <text evidence="1">The sequence shown here is derived from an EMBL/GenBank/DDBJ whole genome shotgun (WGS) entry which is preliminary data.</text>
</comment>